<dbReference type="AlphaFoldDB" id="A0A484WXT4"/>
<dbReference type="EMBL" id="CAADIW010000005">
    <property type="protein sequence ID" value="VFS15015.1"/>
    <property type="molecule type" value="Genomic_DNA"/>
</dbReference>
<accession>A0A484WXT4</accession>
<evidence type="ECO:0000313" key="2">
    <source>
        <dbReference type="Proteomes" id="UP000351155"/>
    </source>
</evidence>
<gene>
    <name evidence="1" type="ORF">NCTC12126_01089</name>
</gene>
<name>A0A484WXT4_9ENTR</name>
<evidence type="ECO:0000313" key="1">
    <source>
        <dbReference type="EMBL" id="VFS15015.1"/>
    </source>
</evidence>
<sequence length="173" mass="19214">MIRWSPWREMLKSSSVCTLPPDLPFEMLDWVIVNASRAAGYDSPKLDSRVLEALAACVDLQKGYGITPNTFVSFIGPVNPYGREKVNSLYAELFIYPDQTGHIPFNANIKINDSVGLYESTCHKALGVTSDEFTRIGGYCFGKNADTFRMTEYSAGQILSIWCHTTHAGSDLC</sequence>
<dbReference type="Proteomes" id="UP000351155">
    <property type="component" value="Unassembled WGS sequence"/>
</dbReference>
<organism evidence="1 2">
    <name type="scientific">Enterobacter cancerogenus</name>
    <dbReference type="NCBI Taxonomy" id="69218"/>
    <lineage>
        <taxon>Bacteria</taxon>
        <taxon>Pseudomonadati</taxon>
        <taxon>Pseudomonadota</taxon>
        <taxon>Gammaproteobacteria</taxon>
        <taxon>Enterobacterales</taxon>
        <taxon>Enterobacteriaceae</taxon>
        <taxon>Enterobacter</taxon>
        <taxon>Enterobacter cloacae complex</taxon>
    </lineage>
</organism>
<proteinExistence type="predicted"/>
<reference evidence="1 2" key="1">
    <citation type="submission" date="2019-03" db="EMBL/GenBank/DDBJ databases">
        <authorList>
            <consortium name="Pathogen Informatics"/>
        </authorList>
    </citation>
    <scope>NUCLEOTIDE SEQUENCE [LARGE SCALE GENOMIC DNA]</scope>
    <source>
        <strain evidence="1 2">NCTC12126</strain>
    </source>
</reference>
<protein>
    <submittedName>
        <fullName evidence="1">Uncharacterized protein</fullName>
    </submittedName>
</protein>